<feature type="compositionally biased region" description="Low complexity" evidence="1">
    <location>
        <begin position="62"/>
        <end position="80"/>
    </location>
</feature>
<reference evidence="2 3" key="1">
    <citation type="submission" date="2014-06" db="EMBL/GenBank/DDBJ databases">
        <title>Evolutionary Origins and Diversification of the Mycorrhizal Mutualists.</title>
        <authorList>
            <consortium name="DOE Joint Genome Institute"/>
            <consortium name="Mycorrhizal Genomics Consortium"/>
            <person name="Kohler A."/>
            <person name="Kuo A."/>
            <person name="Nagy L.G."/>
            <person name="Floudas D."/>
            <person name="Copeland A."/>
            <person name="Barry K.W."/>
            <person name="Cichocki N."/>
            <person name="Veneault-Fourrey C."/>
            <person name="LaButti K."/>
            <person name="Lindquist E.A."/>
            <person name="Lipzen A."/>
            <person name="Lundell T."/>
            <person name="Morin E."/>
            <person name="Murat C."/>
            <person name="Riley R."/>
            <person name="Ohm R."/>
            <person name="Sun H."/>
            <person name="Tunlid A."/>
            <person name="Henrissat B."/>
            <person name="Grigoriev I.V."/>
            <person name="Hibbett D.S."/>
            <person name="Martin F."/>
        </authorList>
    </citation>
    <scope>NUCLEOTIDE SEQUENCE [LARGE SCALE GENOMIC DNA]</scope>
    <source>
        <strain evidence="2 3">SS14</strain>
    </source>
</reference>
<keyword evidence="3" id="KW-1185">Reference proteome</keyword>
<dbReference type="HOGENOM" id="CLU_1723507_0_0_1"/>
<organism evidence="2 3">
    <name type="scientific">Sphaerobolus stellatus (strain SS14)</name>
    <dbReference type="NCBI Taxonomy" id="990650"/>
    <lineage>
        <taxon>Eukaryota</taxon>
        <taxon>Fungi</taxon>
        <taxon>Dikarya</taxon>
        <taxon>Basidiomycota</taxon>
        <taxon>Agaricomycotina</taxon>
        <taxon>Agaricomycetes</taxon>
        <taxon>Phallomycetidae</taxon>
        <taxon>Geastrales</taxon>
        <taxon>Sphaerobolaceae</taxon>
        <taxon>Sphaerobolus</taxon>
    </lineage>
</organism>
<name>A0A0C9UWB0_SPHS4</name>
<evidence type="ECO:0000256" key="1">
    <source>
        <dbReference type="SAM" id="MobiDB-lite"/>
    </source>
</evidence>
<dbReference type="EMBL" id="KN837279">
    <property type="protein sequence ID" value="KIJ29621.1"/>
    <property type="molecule type" value="Genomic_DNA"/>
</dbReference>
<evidence type="ECO:0000313" key="2">
    <source>
        <dbReference type="EMBL" id="KIJ29621.1"/>
    </source>
</evidence>
<evidence type="ECO:0000313" key="3">
    <source>
        <dbReference type="Proteomes" id="UP000054279"/>
    </source>
</evidence>
<feature type="region of interest" description="Disordered" evidence="1">
    <location>
        <begin position="36"/>
        <end position="120"/>
    </location>
</feature>
<dbReference type="Proteomes" id="UP000054279">
    <property type="component" value="Unassembled WGS sequence"/>
</dbReference>
<protein>
    <submittedName>
        <fullName evidence="2">Uncharacterized protein</fullName>
    </submittedName>
</protein>
<sequence length="152" mass="16316">MGLLGGVIEGHPRQVLLMEPAGLQTALFRLKHAKGGTQGVTGGPESHCAAPQTVKGAPFAHSTSRASIRRSSNSRRSSNRPQHLQSIPQEAHSATPIYRNSLSGGGQHRKPSQKLLTRCAHPRVPPQAVESLLRRLVSSPGSQRRSSSHFTL</sequence>
<proteinExistence type="predicted"/>
<gene>
    <name evidence="2" type="ORF">M422DRAFT_268966</name>
</gene>
<dbReference type="AlphaFoldDB" id="A0A0C9UWB0"/>
<accession>A0A0C9UWB0</accession>